<feature type="transmembrane region" description="Helical" evidence="1">
    <location>
        <begin position="280"/>
        <end position="297"/>
    </location>
</feature>
<dbReference type="EMBL" id="JAOWRF010000250">
    <property type="protein sequence ID" value="MCV3215250.1"/>
    <property type="molecule type" value="Genomic_DNA"/>
</dbReference>
<sequence length="357" mass="41020">MKQLDGLRAIAVFAVLYTHYLPKNYWIFGIYWGELGVKLFFVLSGFLITSILLKCRQYIASGKQTRFFTLRQFYIRRFLRLFPLYYATLALAALVNIPPVRETIAWHIPYLSNVYFAIRGDFYDSVSHFWSLAVEEQFYLLLPWLILFLPKKSLLPTIIILILVGPLFRLAGPIVGLNQVAIWVLMPSSLDTLGLGSLLAYLRHQEELFNISTKKLVNVFVLIGLPLWLLINIINRIHSPILIANILHDTALGLIFTWLIAQASRGFKGIIGDIMESKPLIYIGKISYGIYVIHNFMPYVVRKAFDVFGLSSYNSQLVIALFSTVATIILATISWHFLEKPINDFKKFFEYTHKVAN</sequence>
<gene>
    <name evidence="3" type="ORF">OGM63_17310</name>
</gene>
<keyword evidence="3" id="KW-0808">Transferase</keyword>
<evidence type="ECO:0000259" key="2">
    <source>
        <dbReference type="Pfam" id="PF01757"/>
    </source>
</evidence>
<keyword evidence="3" id="KW-0012">Acyltransferase</keyword>
<evidence type="ECO:0000313" key="3">
    <source>
        <dbReference type="EMBL" id="MCV3215250.1"/>
    </source>
</evidence>
<keyword evidence="4" id="KW-1185">Reference proteome</keyword>
<feature type="transmembrane region" description="Helical" evidence="1">
    <location>
        <begin position="74"/>
        <end position="97"/>
    </location>
</feature>
<proteinExistence type="predicted"/>
<dbReference type="InterPro" id="IPR002656">
    <property type="entry name" value="Acyl_transf_3_dom"/>
</dbReference>
<dbReference type="Pfam" id="PF01757">
    <property type="entry name" value="Acyl_transf_3"/>
    <property type="match status" value="1"/>
</dbReference>
<feature type="transmembrane region" description="Helical" evidence="1">
    <location>
        <begin position="181"/>
        <end position="204"/>
    </location>
</feature>
<keyword evidence="1" id="KW-0472">Membrane</keyword>
<evidence type="ECO:0000313" key="4">
    <source>
        <dbReference type="Proteomes" id="UP001526143"/>
    </source>
</evidence>
<evidence type="ECO:0000256" key="1">
    <source>
        <dbReference type="SAM" id="Phobius"/>
    </source>
</evidence>
<protein>
    <submittedName>
        <fullName evidence="3">Acyltransferase</fullName>
    </submittedName>
</protein>
<feature type="transmembrane region" description="Helical" evidence="1">
    <location>
        <begin position="25"/>
        <end position="53"/>
    </location>
</feature>
<reference evidence="3 4" key="1">
    <citation type="submission" date="2022-10" db="EMBL/GenBank/DDBJ databases">
        <title>Identification of biosynthetic pathway for the production of the potent trypsin inhibitor radiosumin.</title>
        <authorList>
            <person name="Fewer D.P."/>
            <person name="Delbaje E."/>
            <person name="Ouyang X."/>
            <person name="Agostino P.D."/>
            <person name="Wahlsten M."/>
            <person name="Jokela J."/>
            <person name="Permi P."/>
            <person name="Haapaniemi E."/>
            <person name="Koistinen H."/>
        </authorList>
    </citation>
    <scope>NUCLEOTIDE SEQUENCE [LARGE SCALE GENOMIC DNA]</scope>
    <source>
        <strain evidence="3 4">NIES-515</strain>
    </source>
</reference>
<feature type="transmembrane region" description="Helical" evidence="1">
    <location>
        <begin position="317"/>
        <end position="338"/>
    </location>
</feature>
<feature type="transmembrane region" description="Helical" evidence="1">
    <location>
        <begin position="241"/>
        <end position="260"/>
    </location>
</feature>
<feature type="transmembrane region" description="Helical" evidence="1">
    <location>
        <begin position="129"/>
        <end position="147"/>
    </location>
</feature>
<dbReference type="RefSeq" id="WP_263746850.1">
    <property type="nucleotide sequence ID" value="NZ_JAOWRF010000250.1"/>
</dbReference>
<feature type="domain" description="Acyltransferase 3" evidence="2">
    <location>
        <begin position="3"/>
        <end position="334"/>
    </location>
</feature>
<dbReference type="PANTHER" id="PTHR23028">
    <property type="entry name" value="ACETYLTRANSFERASE"/>
    <property type="match status" value="1"/>
</dbReference>
<accession>A0ABT3B2M2</accession>
<name>A0ABT3B2M2_9CYAN</name>
<dbReference type="GO" id="GO:0016746">
    <property type="term" value="F:acyltransferase activity"/>
    <property type="evidence" value="ECO:0007669"/>
    <property type="project" value="UniProtKB-KW"/>
</dbReference>
<keyword evidence="1" id="KW-0812">Transmembrane</keyword>
<organism evidence="3 4">
    <name type="scientific">Plectonema radiosum NIES-515</name>
    <dbReference type="NCBI Taxonomy" id="2986073"/>
    <lineage>
        <taxon>Bacteria</taxon>
        <taxon>Bacillati</taxon>
        <taxon>Cyanobacteriota</taxon>
        <taxon>Cyanophyceae</taxon>
        <taxon>Oscillatoriophycideae</taxon>
        <taxon>Oscillatoriales</taxon>
        <taxon>Microcoleaceae</taxon>
        <taxon>Plectonema</taxon>
    </lineage>
</organism>
<keyword evidence="1" id="KW-1133">Transmembrane helix</keyword>
<dbReference type="InterPro" id="IPR050879">
    <property type="entry name" value="Acyltransferase_3"/>
</dbReference>
<dbReference type="PANTHER" id="PTHR23028:SF53">
    <property type="entry name" value="ACYL_TRANSF_3 DOMAIN-CONTAINING PROTEIN"/>
    <property type="match status" value="1"/>
</dbReference>
<dbReference type="Proteomes" id="UP001526143">
    <property type="component" value="Unassembled WGS sequence"/>
</dbReference>
<comment type="caution">
    <text evidence="3">The sequence shown here is derived from an EMBL/GenBank/DDBJ whole genome shotgun (WGS) entry which is preliminary data.</text>
</comment>
<feature type="transmembrane region" description="Helical" evidence="1">
    <location>
        <begin position="216"/>
        <end position="235"/>
    </location>
</feature>
<feature type="transmembrane region" description="Helical" evidence="1">
    <location>
        <begin position="154"/>
        <end position="175"/>
    </location>
</feature>